<feature type="domain" description="Methyltransferase" evidence="5">
    <location>
        <begin position="70"/>
        <end position="164"/>
    </location>
</feature>
<dbReference type="Proteomes" id="UP000019249">
    <property type="component" value="Unassembled WGS sequence"/>
</dbReference>
<keyword evidence="4" id="KW-0472">Membrane</keyword>
<evidence type="ECO:0000259" key="5">
    <source>
        <dbReference type="Pfam" id="PF13649"/>
    </source>
</evidence>
<organism evidence="6 7">
    <name type="scientific">Listeria floridensis FSL S10-1187</name>
    <dbReference type="NCBI Taxonomy" id="1265817"/>
    <lineage>
        <taxon>Bacteria</taxon>
        <taxon>Bacillati</taxon>
        <taxon>Bacillota</taxon>
        <taxon>Bacilli</taxon>
        <taxon>Bacillales</taxon>
        <taxon>Listeriaceae</taxon>
        <taxon>Listeria</taxon>
    </lineage>
</organism>
<dbReference type="InterPro" id="IPR029063">
    <property type="entry name" value="SAM-dependent_MTases_sf"/>
</dbReference>
<keyword evidence="1 6" id="KW-0489">Methyltransferase</keyword>
<dbReference type="PANTHER" id="PTHR43861">
    <property type="entry name" value="TRANS-ACONITATE 2-METHYLTRANSFERASE-RELATED"/>
    <property type="match status" value="1"/>
</dbReference>
<feature type="region of interest" description="Disordered" evidence="3">
    <location>
        <begin position="348"/>
        <end position="372"/>
    </location>
</feature>
<keyword evidence="2" id="KW-0808">Transferase</keyword>
<dbReference type="GO" id="GO:0008168">
    <property type="term" value="F:methyltransferase activity"/>
    <property type="evidence" value="ECO:0007669"/>
    <property type="project" value="UniProtKB-KW"/>
</dbReference>
<keyword evidence="4" id="KW-1133">Transmembrane helix</keyword>
<dbReference type="Gene3D" id="2.20.25.110">
    <property type="entry name" value="S-adenosyl-L-methionine-dependent methyltransferases"/>
    <property type="match status" value="1"/>
</dbReference>
<feature type="compositionally biased region" description="Basic and acidic residues" evidence="3">
    <location>
        <begin position="348"/>
        <end position="362"/>
    </location>
</feature>
<evidence type="ECO:0000256" key="1">
    <source>
        <dbReference type="ARBA" id="ARBA00022603"/>
    </source>
</evidence>
<evidence type="ECO:0000256" key="2">
    <source>
        <dbReference type="ARBA" id="ARBA00022679"/>
    </source>
</evidence>
<reference evidence="6 7" key="1">
    <citation type="journal article" date="2014" name="Int. J. Syst. Evol. Microbiol.">
        <title>Listeria floridensis sp. nov., Listeria aquatica sp. nov., Listeria cornellensis sp. nov., Listeria riparia sp. nov. and Listeria grandensis sp. nov., from agricultural and natural environments.</title>
        <authorList>
            <person name="den Bakker H.C."/>
            <person name="Warchocki S."/>
            <person name="Wright E.M."/>
            <person name="Allred A.F."/>
            <person name="Ahlstrom C."/>
            <person name="Manuel C.S."/>
            <person name="Stasiewicz M.J."/>
            <person name="Burrell A."/>
            <person name="Roof S."/>
            <person name="Strawn L."/>
            <person name="Fortes E.D."/>
            <person name="Nightingale K.K."/>
            <person name="Kephart D."/>
            <person name="Wiedmann M."/>
        </authorList>
    </citation>
    <scope>NUCLEOTIDE SEQUENCE [LARGE SCALE GENOMIC DNA]</scope>
    <source>
        <strain evidence="6 7">FSL S10-1187</strain>
    </source>
</reference>
<dbReference type="CDD" id="cd02440">
    <property type="entry name" value="AdoMet_MTases"/>
    <property type="match status" value="1"/>
</dbReference>
<protein>
    <submittedName>
        <fullName evidence="6">Methyltransferase</fullName>
    </submittedName>
</protein>
<keyword evidence="7" id="KW-1185">Reference proteome</keyword>
<keyword evidence="4" id="KW-0812">Transmembrane</keyword>
<name>A0ABP3AZ47_9LIST</name>
<evidence type="ECO:0000313" key="6">
    <source>
        <dbReference type="EMBL" id="EUJ32819.1"/>
    </source>
</evidence>
<dbReference type="Gene3D" id="3.40.50.150">
    <property type="entry name" value="Vaccinia Virus protein VP39"/>
    <property type="match status" value="1"/>
</dbReference>
<sequence length="372" mass="42963">MSQKRLFHKDKTAKKSGKFSCCFFSSGKELRQMSYEFFPTIYDELMDAELYDAWADFAKRHLPQDAVSLLDLASGTGEFAVRMALSGYQVSGLDLSSEMVRVAKEKFTAIELNVPIVEADMRSFHVTEPVDAVTCFCDSLNYLEEEDDVIATFSAVYEALKPGGYFLFDVHSVYKIEVGFRDYSYGDSDPYISTIWNSFPGAYPHSVEHELSFFVEQEDGSYQRKDELHKERTFAVEDYKKKNYWILDFVKLKFLLILVIQNLKIRVNESFSVRENSFWLFSFFCVEKGDCLFMANTVAKGGERVLKEFYRKYQKWLIGVLAGIIFLLGAILFIFFEDSEKEEPMLPKTVTEKPVKPNEESKNIPQTKILLT</sequence>
<gene>
    <name evidence="6" type="ORF">MFLO_05969</name>
</gene>
<comment type="caution">
    <text evidence="6">The sequence shown here is derived from an EMBL/GenBank/DDBJ whole genome shotgun (WGS) entry which is preliminary data.</text>
</comment>
<proteinExistence type="predicted"/>
<evidence type="ECO:0000313" key="7">
    <source>
        <dbReference type="Proteomes" id="UP000019249"/>
    </source>
</evidence>
<dbReference type="Pfam" id="PF13649">
    <property type="entry name" value="Methyltransf_25"/>
    <property type="match status" value="1"/>
</dbReference>
<evidence type="ECO:0000256" key="4">
    <source>
        <dbReference type="SAM" id="Phobius"/>
    </source>
</evidence>
<evidence type="ECO:0000256" key="3">
    <source>
        <dbReference type="SAM" id="MobiDB-lite"/>
    </source>
</evidence>
<dbReference type="SUPFAM" id="SSF53335">
    <property type="entry name" value="S-adenosyl-L-methionine-dependent methyltransferases"/>
    <property type="match status" value="1"/>
</dbReference>
<dbReference type="PANTHER" id="PTHR43861:SF1">
    <property type="entry name" value="TRANS-ACONITATE 2-METHYLTRANSFERASE"/>
    <property type="match status" value="1"/>
</dbReference>
<dbReference type="EMBL" id="AODF01000009">
    <property type="protein sequence ID" value="EUJ32819.1"/>
    <property type="molecule type" value="Genomic_DNA"/>
</dbReference>
<dbReference type="InterPro" id="IPR041698">
    <property type="entry name" value="Methyltransf_25"/>
</dbReference>
<feature type="transmembrane region" description="Helical" evidence="4">
    <location>
        <begin position="316"/>
        <end position="336"/>
    </location>
</feature>
<dbReference type="GO" id="GO:0032259">
    <property type="term" value="P:methylation"/>
    <property type="evidence" value="ECO:0007669"/>
    <property type="project" value="UniProtKB-KW"/>
</dbReference>
<accession>A0ABP3AZ47</accession>